<name>A0A3R9E0U7_9BACI</name>
<gene>
    <name evidence="1" type="ORF">EJA10_21495</name>
</gene>
<comment type="caution">
    <text evidence="1">The sequence shown here is derived from an EMBL/GenBank/DDBJ whole genome shotgun (WGS) entry which is preliminary data.</text>
</comment>
<dbReference type="OrthoDB" id="5242510at2"/>
<proteinExistence type="predicted"/>
<dbReference type="Pfam" id="PF11927">
    <property type="entry name" value="HODM_asu-like"/>
    <property type="match status" value="1"/>
</dbReference>
<organism evidence="1 2">
    <name type="scientific">Mesobacillus subterraneus</name>
    <dbReference type="NCBI Taxonomy" id="285983"/>
    <lineage>
        <taxon>Bacteria</taxon>
        <taxon>Bacillati</taxon>
        <taxon>Bacillota</taxon>
        <taxon>Bacilli</taxon>
        <taxon>Bacillales</taxon>
        <taxon>Bacillaceae</taxon>
        <taxon>Mesobacillus</taxon>
    </lineage>
</organism>
<evidence type="ECO:0000313" key="2">
    <source>
        <dbReference type="Proteomes" id="UP000279911"/>
    </source>
</evidence>
<accession>A0A3R9E0U7</accession>
<reference evidence="2" key="1">
    <citation type="submission" date="2018-12" db="EMBL/GenBank/DDBJ databases">
        <title>Bacillus chawlae sp. nov., Bacillus glennii sp. nov., and Bacillus saganii sp. nov. Isolated from the Vehicle Assembly Building at Kennedy Space Center where the Viking Spacecraft were Assembled.</title>
        <authorList>
            <person name="Seuylemezian A."/>
            <person name="Vaishampayan P."/>
        </authorList>
    </citation>
    <scope>NUCLEOTIDE SEQUENCE [LARGE SCALE GENOMIC DNA]</scope>
    <source>
        <strain evidence="2">DSM 13966</strain>
    </source>
</reference>
<dbReference type="Proteomes" id="UP000279911">
    <property type="component" value="Unassembled WGS sequence"/>
</dbReference>
<dbReference type="InterPro" id="IPR021848">
    <property type="entry name" value="HODM_asu-like"/>
</dbReference>
<protein>
    <submittedName>
        <fullName evidence="1">DUF3445 domain-containing protein</fullName>
    </submittedName>
</protein>
<dbReference type="EMBL" id="RSFW01000033">
    <property type="protein sequence ID" value="RSD22327.1"/>
    <property type="molecule type" value="Genomic_DNA"/>
</dbReference>
<dbReference type="RefSeq" id="WP_125482088.1">
    <property type="nucleotide sequence ID" value="NZ_RSFW01000033.1"/>
</dbReference>
<evidence type="ECO:0000313" key="1">
    <source>
        <dbReference type="EMBL" id="RSD22327.1"/>
    </source>
</evidence>
<dbReference type="AlphaFoldDB" id="A0A3R9E0U7"/>
<sequence length="317" mass="36796">MNTTGNLLSFPYPFGDGDSYRYSNNAIPLNPPHPVEITDTYIGELKLKRELLTKHPERCYYSSPHTLDAQWEIVDLIAHHLAENYPDQFMLNKQGDNWEFSNLQTDEKISFLFGENTTLSLEPLDFIGRHVQEDLILMMQRDGDLFLDAGQLCFPANWSLYFDAGMSFKEIHAPIPGFHKESLDARILQFLMRIEAGAPWGRKNWSLMAGSRLDTSLETFAKWGQERKKVTKENAGKLVHFRVEDQRLFRLPKSNAILFSIHTHMLPLEQFVQHSPWLKQFHAILKELPPFIADYKGISLYRGAVLDYLEEELKKHE</sequence>